<dbReference type="RefSeq" id="WP_304145452.1">
    <property type="nucleotide sequence ID" value="NZ_JAOAIE010000056.1"/>
</dbReference>
<comment type="cofactor">
    <cofactor evidence="1">
        <name>FMN</name>
        <dbReference type="ChEBI" id="CHEBI:58210"/>
    </cofactor>
</comment>
<organism evidence="8">
    <name type="scientific">Ignavibacterium album</name>
    <dbReference type="NCBI Taxonomy" id="591197"/>
    <lineage>
        <taxon>Bacteria</taxon>
        <taxon>Pseudomonadati</taxon>
        <taxon>Ignavibacteriota</taxon>
        <taxon>Ignavibacteria</taxon>
        <taxon>Ignavibacteriales</taxon>
        <taxon>Ignavibacteriaceae</taxon>
        <taxon>Ignavibacterium</taxon>
    </lineage>
</organism>
<dbReference type="AlphaFoldDB" id="A0A7V2ZM10"/>
<dbReference type="InterPro" id="IPR050074">
    <property type="entry name" value="DHO_dehydrogenase"/>
</dbReference>
<dbReference type="GO" id="GO:0044205">
    <property type="term" value="P:'de novo' UMP biosynthetic process"/>
    <property type="evidence" value="ECO:0007669"/>
    <property type="project" value="UniProtKB-UniPathway"/>
</dbReference>
<dbReference type="UniPathway" id="UPA00070"/>
<dbReference type="InterPro" id="IPR005720">
    <property type="entry name" value="Dihydroorotate_DH_cat"/>
</dbReference>
<dbReference type="PIRSF" id="PIRSF000164">
    <property type="entry name" value="DHO_oxidase"/>
    <property type="match status" value="1"/>
</dbReference>
<protein>
    <submittedName>
        <fullName evidence="8">Dihydroorotate dehydrogenase-like protein</fullName>
    </submittedName>
</protein>
<evidence type="ECO:0000256" key="5">
    <source>
        <dbReference type="ARBA" id="ARBA00022975"/>
    </source>
</evidence>
<dbReference type="PANTHER" id="PTHR48109:SF3">
    <property type="entry name" value="SLL0744 PROTEIN"/>
    <property type="match status" value="1"/>
</dbReference>
<dbReference type="NCBIfam" id="NF005741">
    <property type="entry name" value="PRK07565.1"/>
    <property type="match status" value="1"/>
</dbReference>
<dbReference type="Pfam" id="PF01180">
    <property type="entry name" value="DHO_dh"/>
    <property type="match status" value="1"/>
</dbReference>
<dbReference type="InterPro" id="IPR012135">
    <property type="entry name" value="Dihydroorotate_DH_1_2"/>
</dbReference>
<feature type="domain" description="Dihydroorotate dehydrogenase catalytic" evidence="7">
    <location>
        <begin position="85"/>
        <end position="288"/>
    </location>
</feature>
<sequence>MDLSTNYLGLKLKSPIIPSAGPLSEKISNIREMEDAGAGAVVLYSLFEEQIEHEQIELDYHTSVHSESYAEATSYFPEPFEFKTGPDEYLEHIRKAKEAVNIPIIASLNGKSLGGWTEYAKLIEQAGADALELNIYLLPTDVERSGNFIEQMYIDIVKAVRSSVKIPIAVKMHPFFTSTAYMANQFAKAGANGLVLFNRFYQPDINLEKLEVEPNVLLSTPMAMRLPLRWIAILYGKVQADLAATSGVYNAEDVIKLTMAGAKATQMLAALLKFGIGHIADVLSGVKTWMEEHEYESLSMMRGSMSYMNVDNPSRFERANYMKMLHSYK</sequence>
<dbReference type="GO" id="GO:0005737">
    <property type="term" value="C:cytoplasm"/>
    <property type="evidence" value="ECO:0007669"/>
    <property type="project" value="InterPro"/>
</dbReference>
<evidence type="ECO:0000313" key="8">
    <source>
        <dbReference type="EMBL" id="HFI92412.1"/>
    </source>
</evidence>
<dbReference type="GO" id="GO:0006207">
    <property type="term" value="P:'de novo' pyrimidine nucleobase biosynthetic process"/>
    <property type="evidence" value="ECO:0007669"/>
    <property type="project" value="TreeGrafter"/>
</dbReference>
<keyword evidence="4" id="KW-0288">FMN</keyword>
<keyword evidence="5" id="KW-0665">Pyrimidine biosynthesis</keyword>
<comment type="pathway">
    <text evidence="2">Pyrimidine metabolism; UMP biosynthesis via de novo pathway.</text>
</comment>
<dbReference type="Gene3D" id="3.20.20.70">
    <property type="entry name" value="Aldolase class I"/>
    <property type="match status" value="1"/>
</dbReference>
<dbReference type="InterPro" id="IPR013785">
    <property type="entry name" value="Aldolase_TIM"/>
</dbReference>
<gene>
    <name evidence="8" type="ORF">ENS31_12925</name>
</gene>
<evidence type="ECO:0000256" key="6">
    <source>
        <dbReference type="ARBA" id="ARBA00023002"/>
    </source>
</evidence>
<dbReference type="PANTHER" id="PTHR48109">
    <property type="entry name" value="DIHYDROOROTATE DEHYDROGENASE (QUINONE), MITOCHONDRIAL-RELATED"/>
    <property type="match status" value="1"/>
</dbReference>
<keyword evidence="6" id="KW-0560">Oxidoreductase</keyword>
<evidence type="ECO:0000259" key="7">
    <source>
        <dbReference type="Pfam" id="PF01180"/>
    </source>
</evidence>
<dbReference type="SUPFAM" id="SSF51395">
    <property type="entry name" value="FMN-linked oxidoreductases"/>
    <property type="match status" value="1"/>
</dbReference>
<evidence type="ECO:0000256" key="1">
    <source>
        <dbReference type="ARBA" id="ARBA00001917"/>
    </source>
</evidence>
<comment type="caution">
    <text evidence="8">The sequence shown here is derived from an EMBL/GenBank/DDBJ whole genome shotgun (WGS) entry which is preliminary data.</text>
</comment>
<dbReference type="GO" id="GO:0004152">
    <property type="term" value="F:dihydroorotate dehydrogenase activity"/>
    <property type="evidence" value="ECO:0007669"/>
    <property type="project" value="InterPro"/>
</dbReference>
<keyword evidence="3" id="KW-0285">Flavoprotein</keyword>
<evidence type="ECO:0000256" key="2">
    <source>
        <dbReference type="ARBA" id="ARBA00004725"/>
    </source>
</evidence>
<name>A0A7V2ZM10_9BACT</name>
<evidence type="ECO:0000256" key="4">
    <source>
        <dbReference type="ARBA" id="ARBA00022643"/>
    </source>
</evidence>
<dbReference type="EMBL" id="DSUJ01000011">
    <property type="protein sequence ID" value="HFI92412.1"/>
    <property type="molecule type" value="Genomic_DNA"/>
</dbReference>
<accession>A0A7V2ZM10</accession>
<reference evidence="8" key="1">
    <citation type="journal article" date="2020" name="mSystems">
        <title>Genome- and Community-Level Interaction Insights into Carbon Utilization and Element Cycling Functions of Hydrothermarchaeota in Hydrothermal Sediment.</title>
        <authorList>
            <person name="Zhou Z."/>
            <person name="Liu Y."/>
            <person name="Xu W."/>
            <person name="Pan J."/>
            <person name="Luo Z.H."/>
            <person name="Li M."/>
        </authorList>
    </citation>
    <scope>NUCLEOTIDE SEQUENCE [LARGE SCALE GENOMIC DNA]</scope>
    <source>
        <strain evidence="8">SpSt-479</strain>
    </source>
</reference>
<evidence type="ECO:0000256" key="3">
    <source>
        <dbReference type="ARBA" id="ARBA00022630"/>
    </source>
</evidence>
<dbReference type="CDD" id="cd04739">
    <property type="entry name" value="DHOD_like"/>
    <property type="match status" value="1"/>
</dbReference>
<proteinExistence type="predicted"/>